<dbReference type="GO" id="GO:0016747">
    <property type="term" value="F:acyltransferase activity, transferring groups other than amino-acyl groups"/>
    <property type="evidence" value="ECO:0007669"/>
    <property type="project" value="InterPro"/>
</dbReference>
<dbReference type="RefSeq" id="WP_163285083.1">
    <property type="nucleotide sequence ID" value="NZ_JAAGVY010000014.1"/>
</dbReference>
<reference evidence="2 3" key="1">
    <citation type="submission" date="2020-02" db="EMBL/GenBank/DDBJ databases">
        <title>Out from the shadows clarifying the taxonomy of the family Cryomorphaceae and related taxa by utilizing the GTDB taxonomic framework.</title>
        <authorList>
            <person name="Bowman J.P."/>
        </authorList>
    </citation>
    <scope>NUCLEOTIDE SEQUENCE [LARGE SCALE GENOMIC DNA]</scope>
    <source>
        <strain evidence="2 3">QSSC 1-22</strain>
    </source>
</reference>
<comment type="caution">
    <text evidence="2">The sequence shown here is derived from an EMBL/GenBank/DDBJ whole genome shotgun (WGS) entry which is preliminary data.</text>
</comment>
<name>A0A7K3WQ55_9FLAO</name>
<keyword evidence="2" id="KW-0808">Transferase</keyword>
<proteinExistence type="predicted"/>
<dbReference type="EMBL" id="JAAGVY010000014">
    <property type="protein sequence ID" value="NEN23686.1"/>
    <property type="molecule type" value="Genomic_DNA"/>
</dbReference>
<dbReference type="PANTHER" id="PTHR43792">
    <property type="entry name" value="GNAT FAMILY, PUTATIVE (AFU_ORTHOLOGUE AFUA_3G00765)-RELATED-RELATED"/>
    <property type="match status" value="1"/>
</dbReference>
<dbReference type="SUPFAM" id="SSF55729">
    <property type="entry name" value="Acyl-CoA N-acyltransferases (Nat)"/>
    <property type="match status" value="1"/>
</dbReference>
<dbReference type="Pfam" id="PF13302">
    <property type="entry name" value="Acetyltransf_3"/>
    <property type="match status" value="1"/>
</dbReference>
<keyword evidence="3" id="KW-1185">Reference proteome</keyword>
<dbReference type="PROSITE" id="PS51186">
    <property type="entry name" value="GNAT"/>
    <property type="match status" value="1"/>
</dbReference>
<sequence length="182" mass="20870">MRFNPFPEIKTKRLSLRKILESDCDEILFLRSDKTVNAYIERAENRKTKNISDAIKFIKNTAEYLETGRSIAWGITLNGDSEIIGTICLWNFSENNKIAEVGYDLNPKFQGKGIMSETLRKVIDFGFKELKLDKIEAFTNSENVRSTKLLENNGFRLNGDRKDIDNDSNIIFELDNTSSENG</sequence>
<evidence type="ECO:0000259" key="1">
    <source>
        <dbReference type="PROSITE" id="PS51186"/>
    </source>
</evidence>
<protein>
    <submittedName>
        <fullName evidence="2">GNAT family N-acetyltransferase</fullName>
    </submittedName>
</protein>
<dbReference type="PANTHER" id="PTHR43792:SF1">
    <property type="entry name" value="N-ACETYLTRANSFERASE DOMAIN-CONTAINING PROTEIN"/>
    <property type="match status" value="1"/>
</dbReference>
<evidence type="ECO:0000313" key="2">
    <source>
        <dbReference type="EMBL" id="NEN23686.1"/>
    </source>
</evidence>
<organism evidence="2 3">
    <name type="scientific">Cryomorpha ignava</name>
    <dbReference type="NCBI Taxonomy" id="101383"/>
    <lineage>
        <taxon>Bacteria</taxon>
        <taxon>Pseudomonadati</taxon>
        <taxon>Bacteroidota</taxon>
        <taxon>Flavobacteriia</taxon>
        <taxon>Flavobacteriales</taxon>
        <taxon>Cryomorphaceae</taxon>
        <taxon>Cryomorpha</taxon>
    </lineage>
</organism>
<accession>A0A7K3WQ55</accession>
<evidence type="ECO:0000313" key="3">
    <source>
        <dbReference type="Proteomes" id="UP000486602"/>
    </source>
</evidence>
<feature type="domain" description="N-acetyltransferase" evidence="1">
    <location>
        <begin position="14"/>
        <end position="177"/>
    </location>
</feature>
<dbReference type="InterPro" id="IPR051531">
    <property type="entry name" value="N-acetyltransferase"/>
</dbReference>
<dbReference type="Proteomes" id="UP000486602">
    <property type="component" value="Unassembled WGS sequence"/>
</dbReference>
<gene>
    <name evidence="2" type="ORF">G3O08_09260</name>
</gene>
<dbReference type="CDD" id="cd04301">
    <property type="entry name" value="NAT_SF"/>
    <property type="match status" value="1"/>
</dbReference>
<dbReference type="AlphaFoldDB" id="A0A7K3WQ55"/>
<dbReference type="Gene3D" id="3.40.630.30">
    <property type="match status" value="1"/>
</dbReference>
<dbReference type="InterPro" id="IPR000182">
    <property type="entry name" value="GNAT_dom"/>
</dbReference>
<dbReference type="InterPro" id="IPR016181">
    <property type="entry name" value="Acyl_CoA_acyltransferase"/>
</dbReference>